<dbReference type="RefSeq" id="WP_155839921.1">
    <property type="nucleotide sequence ID" value="NZ_ARYJ01000005.1"/>
</dbReference>
<keyword evidence="3 7" id="KW-0489">Methyltransferase</keyword>
<evidence type="ECO:0000256" key="1">
    <source>
        <dbReference type="ARBA" id="ARBA00006594"/>
    </source>
</evidence>
<dbReference type="InterPro" id="IPR012263">
    <property type="entry name" value="M_m6A_EcoRV"/>
</dbReference>
<reference evidence="9 10" key="1">
    <citation type="journal article" date="2014" name="Antonie Van Leeuwenhoek">
        <title>Hyphomonas beringensis sp. nov. and Hyphomonas chukchiensis sp. nov., isolated from surface seawater of the Bering Sea and Chukchi Sea.</title>
        <authorList>
            <person name="Li C."/>
            <person name="Lai Q."/>
            <person name="Li G."/>
            <person name="Dong C."/>
            <person name="Wang J."/>
            <person name="Liao Y."/>
            <person name="Shao Z."/>
        </authorList>
    </citation>
    <scope>NUCLEOTIDE SEQUENCE [LARGE SCALE GENOMIC DNA]</scope>
    <source>
        <strain evidence="9 10">VP2</strain>
    </source>
</reference>
<evidence type="ECO:0000256" key="4">
    <source>
        <dbReference type="ARBA" id="ARBA00022679"/>
    </source>
</evidence>
<dbReference type="STRING" id="1280952.HJA_10344"/>
<dbReference type="SUPFAM" id="SSF53335">
    <property type="entry name" value="S-adenosyl-L-methionine-dependent methyltransferases"/>
    <property type="match status" value="1"/>
</dbReference>
<dbReference type="PRINTS" id="PR00505">
    <property type="entry name" value="D12N6MTFRASE"/>
</dbReference>
<keyword evidence="4 7" id="KW-0808">Transferase</keyword>
<gene>
    <name evidence="9" type="ORF">HJA_10344</name>
</gene>
<accession>A0A059FDU1</accession>
<evidence type="ECO:0000313" key="9">
    <source>
        <dbReference type="EMBL" id="KCZ88762.1"/>
    </source>
</evidence>
<dbReference type="eggNOG" id="COG0338">
    <property type="taxonomic scope" value="Bacteria"/>
</dbReference>
<dbReference type="PANTHER" id="PTHR30481">
    <property type="entry name" value="DNA ADENINE METHYLASE"/>
    <property type="match status" value="1"/>
</dbReference>
<name>A0A059FDU1_9PROT</name>
<dbReference type="GO" id="GO:0009307">
    <property type="term" value="P:DNA restriction-modification system"/>
    <property type="evidence" value="ECO:0007669"/>
    <property type="project" value="InterPro"/>
</dbReference>
<dbReference type="InterPro" id="IPR029063">
    <property type="entry name" value="SAM-dependent_MTases_sf"/>
</dbReference>
<sequence length="311" mass="35283">MTFLPRSIVPKAPPIKTQGIKTKLVPLIARSIAWDGKGRWIEPFLGSAVVALNIAPQRALLADTNEHMIALYRGIQEGSITGPAVRKFLEREGAELLDKGESHYYAIRDRFNEQGAPLDFLFLSRSCFNGMMRFNKKGGFNVPFCRKPERFRPALVTKIVNQVEWARRAMDGKDWEFVAQDWRITIAGARSGDLIYCDPPYVGRHTDYYNGFTDEESDDLAQALIGTDGSFALSNWLENKYRRNDYVDRWFPDYAWRTMSHFYHVGPQEALRNEMTEVVILSPCAAAPPGEPVQADEAPLPLFETSELSDV</sequence>
<keyword evidence="5 7" id="KW-0949">S-adenosyl-L-methionine</keyword>
<dbReference type="Gene3D" id="3.40.50.150">
    <property type="entry name" value="Vaccinia Virus protein VP39"/>
    <property type="match status" value="1"/>
</dbReference>
<dbReference type="InterPro" id="IPR012327">
    <property type="entry name" value="MeTrfase_D12"/>
</dbReference>
<dbReference type="GO" id="GO:0009007">
    <property type="term" value="F:site-specific DNA-methyltransferase (adenine-specific) activity"/>
    <property type="evidence" value="ECO:0007669"/>
    <property type="project" value="UniProtKB-UniRule"/>
</dbReference>
<dbReference type="OrthoDB" id="9805629at2"/>
<dbReference type="Proteomes" id="UP000024816">
    <property type="component" value="Unassembled WGS sequence"/>
</dbReference>
<dbReference type="InterPro" id="IPR002052">
    <property type="entry name" value="DNA_methylase_N6_adenine_CS"/>
</dbReference>
<dbReference type="PIRSF" id="PIRSF000398">
    <property type="entry name" value="M_m6A_EcoRV"/>
    <property type="match status" value="1"/>
</dbReference>
<evidence type="ECO:0000256" key="7">
    <source>
        <dbReference type="RuleBase" id="RU361257"/>
    </source>
</evidence>
<keyword evidence="10" id="KW-1185">Reference proteome</keyword>
<dbReference type="GO" id="GO:0032259">
    <property type="term" value="P:methylation"/>
    <property type="evidence" value="ECO:0007669"/>
    <property type="project" value="UniProtKB-KW"/>
</dbReference>
<dbReference type="EMBL" id="ARYJ01000005">
    <property type="protein sequence ID" value="KCZ88762.1"/>
    <property type="molecule type" value="Genomic_DNA"/>
</dbReference>
<dbReference type="GO" id="GO:1904047">
    <property type="term" value="F:S-adenosyl-L-methionine binding"/>
    <property type="evidence" value="ECO:0007669"/>
    <property type="project" value="TreeGrafter"/>
</dbReference>
<dbReference type="PROSITE" id="PS00092">
    <property type="entry name" value="N6_MTASE"/>
    <property type="match status" value="1"/>
</dbReference>
<dbReference type="GO" id="GO:0043565">
    <property type="term" value="F:sequence-specific DNA binding"/>
    <property type="evidence" value="ECO:0007669"/>
    <property type="project" value="TreeGrafter"/>
</dbReference>
<dbReference type="InterPro" id="IPR023095">
    <property type="entry name" value="Ade_MeTrfase_dom_2"/>
</dbReference>
<evidence type="ECO:0000256" key="2">
    <source>
        <dbReference type="ARBA" id="ARBA00011900"/>
    </source>
</evidence>
<dbReference type="GO" id="GO:0006298">
    <property type="term" value="P:mismatch repair"/>
    <property type="evidence" value="ECO:0007669"/>
    <property type="project" value="TreeGrafter"/>
</dbReference>
<evidence type="ECO:0000256" key="5">
    <source>
        <dbReference type="ARBA" id="ARBA00022691"/>
    </source>
</evidence>
<evidence type="ECO:0000256" key="3">
    <source>
        <dbReference type="ARBA" id="ARBA00022603"/>
    </source>
</evidence>
<evidence type="ECO:0000313" key="10">
    <source>
        <dbReference type="Proteomes" id="UP000024816"/>
    </source>
</evidence>
<dbReference type="Gene3D" id="1.10.1020.10">
    <property type="entry name" value="Adenine-specific Methyltransferase, Domain 2"/>
    <property type="match status" value="1"/>
</dbReference>
<dbReference type="PATRIC" id="fig|1280952.3.peg.2068"/>
<comment type="similarity">
    <text evidence="1 7">Belongs to the N(4)/N(6)-methyltransferase family.</text>
</comment>
<dbReference type="EC" id="2.1.1.72" evidence="2 7"/>
<evidence type="ECO:0000256" key="6">
    <source>
        <dbReference type="ARBA" id="ARBA00047942"/>
    </source>
</evidence>
<protein>
    <recommendedName>
        <fullName evidence="2 7">Site-specific DNA-methyltransferase (adenine-specific)</fullName>
        <ecNumber evidence="2 7">2.1.1.72</ecNumber>
    </recommendedName>
</protein>
<dbReference type="NCBIfam" id="TIGR00571">
    <property type="entry name" value="dam"/>
    <property type="match status" value="1"/>
</dbReference>
<feature type="region of interest" description="Disordered" evidence="8">
    <location>
        <begin position="290"/>
        <end position="311"/>
    </location>
</feature>
<evidence type="ECO:0000256" key="8">
    <source>
        <dbReference type="SAM" id="MobiDB-lite"/>
    </source>
</evidence>
<organism evidence="9 10">
    <name type="scientific">Hyphomonas jannaschiana VP2</name>
    <dbReference type="NCBI Taxonomy" id="1280952"/>
    <lineage>
        <taxon>Bacteria</taxon>
        <taxon>Pseudomonadati</taxon>
        <taxon>Pseudomonadota</taxon>
        <taxon>Alphaproteobacteria</taxon>
        <taxon>Hyphomonadales</taxon>
        <taxon>Hyphomonadaceae</taxon>
        <taxon>Hyphomonas</taxon>
    </lineage>
</organism>
<dbReference type="AlphaFoldDB" id="A0A059FDU1"/>
<comment type="catalytic activity">
    <reaction evidence="6 7">
        <text>a 2'-deoxyadenosine in DNA + S-adenosyl-L-methionine = an N(6)-methyl-2'-deoxyadenosine in DNA + S-adenosyl-L-homocysteine + H(+)</text>
        <dbReference type="Rhea" id="RHEA:15197"/>
        <dbReference type="Rhea" id="RHEA-COMP:12418"/>
        <dbReference type="Rhea" id="RHEA-COMP:12419"/>
        <dbReference type="ChEBI" id="CHEBI:15378"/>
        <dbReference type="ChEBI" id="CHEBI:57856"/>
        <dbReference type="ChEBI" id="CHEBI:59789"/>
        <dbReference type="ChEBI" id="CHEBI:90615"/>
        <dbReference type="ChEBI" id="CHEBI:90616"/>
        <dbReference type="EC" id="2.1.1.72"/>
    </reaction>
</comment>
<dbReference type="PANTHER" id="PTHR30481:SF3">
    <property type="entry name" value="DNA ADENINE METHYLASE"/>
    <property type="match status" value="1"/>
</dbReference>
<dbReference type="Pfam" id="PF02086">
    <property type="entry name" value="MethyltransfD12"/>
    <property type="match status" value="1"/>
</dbReference>
<comment type="caution">
    <text evidence="9">The sequence shown here is derived from an EMBL/GenBank/DDBJ whole genome shotgun (WGS) entry which is preliminary data.</text>
</comment>
<proteinExistence type="inferred from homology"/>